<protein>
    <submittedName>
        <fullName evidence="2">Uncharacterized protein</fullName>
    </submittedName>
</protein>
<feature type="compositionally biased region" description="Low complexity" evidence="1">
    <location>
        <begin position="154"/>
        <end position="170"/>
    </location>
</feature>
<feature type="compositionally biased region" description="Low complexity" evidence="1">
    <location>
        <begin position="665"/>
        <end position="689"/>
    </location>
</feature>
<feature type="compositionally biased region" description="Pro residues" evidence="1">
    <location>
        <begin position="270"/>
        <end position="281"/>
    </location>
</feature>
<keyword evidence="3" id="KW-1185">Reference proteome</keyword>
<dbReference type="EMBL" id="ML996690">
    <property type="protein sequence ID" value="KAF2402837.1"/>
    <property type="molecule type" value="Genomic_DNA"/>
</dbReference>
<feature type="region of interest" description="Disordered" evidence="1">
    <location>
        <begin position="265"/>
        <end position="707"/>
    </location>
</feature>
<feature type="compositionally biased region" description="Low complexity" evidence="1">
    <location>
        <begin position="303"/>
        <end position="329"/>
    </location>
</feature>
<accession>A0A6G1I460</accession>
<evidence type="ECO:0000256" key="1">
    <source>
        <dbReference type="SAM" id="MobiDB-lite"/>
    </source>
</evidence>
<feature type="compositionally biased region" description="Low complexity" evidence="1">
    <location>
        <begin position="458"/>
        <end position="473"/>
    </location>
</feature>
<feature type="compositionally biased region" description="Low complexity" evidence="1">
    <location>
        <begin position="182"/>
        <end position="192"/>
    </location>
</feature>
<reference evidence="2" key="1">
    <citation type="journal article" date="2020" name="Stud. Mycol.">
        <title>101 Dothideomycetes genomes: a test case for predicting lifestyles and emergence of pathogens.</title>
        <authorList>
            <person name="Haridas S."/>
            <person name="Albert R."/>
            <person name="Binder M."/>
            <person name="Bloem J."/>
            <person name="Labutti K."/>
            <person name="Salamov A."/>
            <person name="Andreopoulos B."/>
            <person name="Baker S."/>
            <person name="Barry K."/>
            <person name="Bills G."/>
            <person name="Bluhm B."/>
            <person name="Cannon C."/>
            <person name="Castanera R."/>
            <person name="Culley D."/>
            <person name="Daum C."/>
            <person name="Ezra D."/>
            <person name="Gonzalez J."/>
            <person name="Henrissat B."/>
            <person name="Kuo A."/>
            <person name="Liang C."/>
            <person name="Lipzen A."/>
            <person name="Lutzoni F."/>
            <person name="Magnuson J."/>
            <person name="Mondo S."/>
            <person name="Nolan M."/>
            <person name="Ohm R."/>
            <person name="Pangilinan J."/>
            <person name="Park H.-J."/>
            <person name="Ramirez L."/>
            <person name="Alfaro M."/>
            <person name="Sun H."/>
            <person name="Tritt A."/>
            <person name="Yoshinaga Y."/>
            <person name="Zwiers L.-H."/>
            <person name="Turgeon B."/>
            <person name="Goodwin S."/>
            <person name="Spatafora J."/>
            <person name="Crous P."/>
            <person name="Grigoriev I."/>
        </authorList>
    </citation>
    <scope>NUCLEOTIDE SEQUENCE</scope>
    <source>
        <strain evidence="2">CBS 262.69</strain>
    </source>
</reference>
<feature type="compositionally biased region" description="Low complexity" evidence="1">
    <location>
        <begin position="124"/>
        <end position="136"/>
    </location>
</feature>
<dbReference type="AlphaFoldDB" id="A0A6G1I460"/>
<feature type="compositionally biased region" description="Polar residues" evidence="1">
    <location>
        <begin position="283"/>
        <end position="294"/>
    </location>
</feature>
<feature type="compositionally biased region" description="Basic and acidic residues" evidence="1">
    <location>
        <begin position="514"/>
        <end position="523"/>
    </location>
</feature>
<feature type="compositionally biased region" description="Polar residues" evidence="1">
    <location>
        <begin position="91"/>
        <end position="106"/>
    </location>
</feature>
<feature type="compositionally biased region" description="Polar residues" evidence="1">
    <location>
        <begin position="564"/>
        <end position="579"/>
    </location>
</feature>
<proteinExistence type="predicted"/>
<feature type="region of interest" description="Disordered" evidence="1">
    <location>
        <begin position="1"/>
        <end position="247"/>
    </location>
</feature>
<feature type="compositionally biased region" description="Polar residues" evidence="1">
    <location>
        <begin position="441"/>
        <end position="451"/>
    </location>
</feature>
<feature type="compositionally biased region" description="Basic and acidic residues" evidence="1">
    <location>
        <begin position="112"/>
        <end position="123"/>
    </location>
</feature>
<feature type="compositionally biased region" description="Low complexity" evidence="1">
    <location>
        <begin position="39"/>
        <end position="65"/>
    </location>
</feature>
<gene>
    <name evidence="2" type="ORF">EJ06DRAFT_519839</name>
</gene>
<feature type="compositionally biased region" description="Low complexity" evidence="1">
    <location>
        <begin position="524"/>
        <end position="540"/>
    </location>
</feature>
<sequence>MANPVSAGKIRSLRALYENSEPASPTPPPPIPRGRQLVTAPSTPSAPTAAAGAEAGTPANGEATTSRPVSKVRANFVGVEPVKLRSDTSETRSNASQRDSTGTEQQEALIAELKRTISKDGKEGASSGSAASQSTSPRAHLQAAAEASKSSTTNGVNSYGQNGQNGQKGNPASDGKAFRTTQAPPAAIQIAPNTEPVADAFPSPPLEVLQSLAENLRTPSRLRPKANDTPWTPRISTPQPKPMEPPVVAASTVAVAAKPLKVADNAPAPVDLPPQQAPAPAPESSNLSPTSAYKSSRKVSKESTSAASIASASSAAVASTNASANASTSGSPKQVRRVRSTLPERLNPSNDHQRRRESSTNNMHDPQQQRRPSKTPSVISASAKSTTSEPKKTAAALRASPSPAPFVKPRPKSPTRPIKLPSHLIAPTASSAAKHGKEPRTQTLSRRSSMVSDRGPLARSTSTTTRRPAPRTTQVKKEAEPRPSVGSTASMTTAKADDGFLARMMRPTASSASKVHEKLDAKSPPRAAPRKPSAPAAAPPVKQANGVNKGKSKEKAPSTGLRASASSAGLGTSVASSAASVREDKAAKSDAKKEPAPKAKSVKKPVLEKAQPVNSELLADEPAKPEPVKTEPAQHTLPLAAAPTSTGPVKHTLVPDKAPLTSSLPEPAAEPAVESAVEPGIEPAAESVAPPSPGLELDLENSNPLPEIGTVLSHEASQEARLEAVNSHAAEIVASMEDIVNEPAPVAAIGIDLLATAREELVPAATPGESRAATHAVGSFGEGMEVEANDEYKVDTEQGG</sequence>
<evidence type="ECO:0000313" key="3">
    <source>
        <dbReference type="Proteomes" id="UP000799640"/>
    </source>
</evidence>
<organism evidence="2 3">
    <name type="scientific">Trichodelitschia bisporula</name>
    <dbReference type="NCBI Taxonomy" id="703511"/>
    <lineage>
        <taxon>Eukaryota</taxon>
        <taxon>Fungi</taxon>
        <taxon>Dikarya</taxon>
        <taxon>Ascomycota</taxon>
        <taxon>Pezizomycotina</taxon>
        <taxon>Dothideomycetes</taxon>
        <taxon>Dothideomycetes incertae sedis</taxon>
        <taxon>Phaeotrichales</taxon>
        <taxon>Phaeotrichaceae</taxon>
        <taxon>Trichodelitschia</taxon>
    </lineage>
</organism>
<feature type="compositionally biased region" description="Basic and acidic residues" evidence="1">
    <location>
        <begin position="581"/>
        <end position="597"/>
    </location>
</feature>
<dbReference type="Proteomes" id="UP000799640">
    <property type="component" value="Unassembled WGS sequence"/>
</dbReference>
<dbReference type="OrthoDB" id="3600083at2759"/>
<name>A0A6G1I460_9PEZI</name>
<feature type="compositionally biased region" description="Polar residues" evidence="1">
    <location>
        <begin position="359"/>
        <end position="388"/>
    </location>
</feature>
<feature type="compositionally biased region" description="Pro residues" evidence="1">
    <location>
        <begin position="402"/>
        <end position="414"/>
    </location>
</feature>
<evidence type="ECO:0000313" key="2">
    <source>
        <dbReference type="EMBL" id="KAF2402837.1"/>
    </source>
</evidence>